<dbReference type="CDD" id="cd03808">
    <property type="entry name" value="GT4_CapM-like"/>
    <property type="match status" value="1"/>
</dbReference>
<feature type="domain" description="Glycosyltransferase subfamily 4-like N-terminal" evidence="2">
    <location>
        <begin position="3"/>
        <end position="147"/>
    </location>
</feature>
<evidence type="ECO:0000259" key="2">
    <source>
        <dbReference type="Pfam" id="PF13477"/>
    </source>
</evidence>
<evidence type="ECO:0000313" key="3">
    <source>
        <dbReference type="EMBL" id="MBU5337395.1"/>
    </source>
</evidence>
<comment type="caution">
    <text evidence="3">The sequence shown here is derived from an EMBL/GenBank/DDBJ whole genome shotgun (WGS) entry which is preliminary data.</text>
</comment>
<dbReference type="PANTHER" id="PTHR12526">
    <property type="entry name" value="GLYCOSYLTRANSFERASE"/>
    <property type="match status" value="1"/>
</dbReference>
<dbReference type="Pfam" id="PF00534">
    <property type="entry name" value="Glycos_transf_1"/>
    <property type="match status" value="1"/>
</dbReference>
<sequence>MKKVLILSNHFATIYKFRRELVESLVDKGYEVVVSLPKSDDNEEIKSLGARIVETYVDRKSLNPIKDIKLFLDYSKLIKQEKPDITIGYTIKPNIYGGMASRIRKTPFIANVTGLGSAYYKGGTLKKIVSTLYKVGLKNAKSVFFENVQNAQVMIDDKTITKEQAVVMNGAGVNLERFSFSEMPKDDITRFLFVGRVMEEKGVNELFEAIKKIKQEGLKAEFGFLGWFEEDYSQIIKELEEKDYIKYYGYQKDVVKFMREAHCIVLPSYHEGMANVLLEGAAIGRALIASDIHGCKESVIDGVSGFTCKVKDSEDLYKKIKQFTLMSYDEKAKMGQCGRKHMEDVFDKNRVVELTVEEIER</sequence>
<dbReference type="InterPro" id="IPR028098">
    <property type="entry name" value="Glyco_trans_4-like_N"/>
</dbReference>
<reference evidence="3 4" key="1">
    <citation type="submission" date="2021-06" db="EMBL/GenBank/DDBJ databases">
        <authorList>
            <person name="Sun Q."/>
            <person name="Li D."/>
        </authorList>
    </citation>
    <scope>NUCLEOTIDE SEQUENCE [LARGE SCALE GENOMIC DNA]</scope>
    <source>
        <strain evidence="3 4">N19</strain>
    </source>
</reference>
<proteinExistence type="predicted"/>
<dbReference type="EMBL" id="JAHLOQ010000054">
    <property type="protein sequence ID" value="MBU5337395.1"/>
    <property type="molecule type" value="Genomic_DNA"/>
</dbReference>
<protein>
    <submittedName>
        <fullName evidence="3">Glycosyltransferase family 4 protein</fullName>
    </submittedName>
</protein>
<accession>A0ABS6DZX0</accession>
<gene>
    <name evidence="3" type="ORF">KQI20_13180</name>
</gene>
<evidence type="ECO:0000259" key="1">
    <source>
        <dbReference type="Pfam" id="PF00534"/>
    </source>
</evidence>
<dbReference type="Proteomes" id="UP001196301">
    <property type="component" value="Unassembled WGS sequence"/>
</dbReference>
<evidence type="ECO:0000313" key="4">
    <source>
        <dbReference type="Proteomes" id="UP001196301"/>
    </source>
</evidence>
<feature type="domain" description="Glycosyl transferase family 1" evidence="1">
    <location>
        <begin position="185"/>
        <end position="340"/>
    </location>
</feature>
<dbReference type="Pfam" id="PF13477">
    <property type="entry name" value="Glyco_trans_4_2"/>
    <property type="match status" value="1"/>
</dbReference>
<dbReference type="InterPro" id="IPR001296">
    <property type="entry name" value="Glyco_trans_1"/>
</dbReference>
<keyword evidence="4" id="KW-1185">Reference proteome</keyword>
<organism evidence="3 4">
    <name type="scientific">Intestinibacter bartlettii</name>
    <dbReference type="NCBI Taxonomy" id="261299"/>
    <lineage>
        <taxon>Bacteria</taxon>
        <taxon>Bacillati</taxon>
        <taxon>Bacillota</taxon>
        <taxon>Clostridia</taxon>
        <taxon>Peptostreptococcales</taxon>
        <taxon>Peptostreptococcaceae</taxon>
        <taxon>Intestinibacter</taxon>
    </lineage>
</organism>
<dbReference type="PANTHER" id="PTHR12526:SF630">
    <property type="entry name" value="GLYCOSYLTRANSFERASE"/>
    <property type="match status" value="1"/>
</dbReference>
<dbReference type="RefSeq" id="WP_216572066.1">
    <property type="nucleotide sequence ID" value="NZ_JAHLOQ010000054.1"/>
</dbReference>
<name>A0ABS6DZX0_9FIRM</name>